<evidence type="ECO:0000313" key="1">
    <source>
        <dbReference type="EMBL" id="CBA62633.1"/>
    </source>
</evidence>
<reference evidence="1" key="1">
    <citation type="submission" date="2009-08" db="EMBL/GenBank/DDBJ databases">
        <title>Identification of bracovirus particle proteins and analysis of their transcript levels at the stage of virion formation.</title>
        <authorList>
            <person name="Wetterwald C."/>
            <person name="Roth T."/>
            <person name="Kaeslin M."/>
            <person name="Anaheim M."/>
            <person name="Wespi G."/>
            <person name="Heller M."/>
            <person name="Meser P."/>
            <person name="Roditi I."/>
            <person name="Pfister-Wilhelm R."/>
            <person name="Bezier A."/>
            <person name="Gyapay G."/>
            <person name="Drezen J.M."/>
            <person name="Lanzrein B."/>
        </authorList>
    </citation>
    <scope>NUCLEOTIDE SEQUENCE</scope>
    <source>
        <tissue evidence="1">Ovary</tissue>
    </source>
</reference>
<proteinExistence type="evidence at transcript level"/>
<accession>D7FB40</accession>
<gene>
    <name evidence="1" type="primary">bv30b</name>
</gene>
<sequence>MYREMFPLYFNQNVTKNFLIKVAEVMEDLFDIKIRMKNIDKIAEKWLNEPALYKSTFTVYNKSIHGFSYDLTITQNDNIDENYGTEDYEVTKCDEVLNDINIITKNSYFGAVIQLFHTQWSRVPGIYYLLVCFYEWGAFIVAENTTAKPNLSNIDFMSSQFGPILVYSFREIFDKSLRYVRIMPNIPGKDESVVNLNEQRVVVCFPFSKEMDIVDGEWRSLGNF</sequence>
<name>D7FB40_9HYME</name>
<organism evidence="1">
    <name type="scientific">Chelonus inanitus</name>
    <dbReference type="NCBI Taxonomy" id="49201"/>
    <lineage>
        <taxon>Eukaryota</taxon>
        <taxon>Metazoa</taxon>
        <taxon>Ecdysozoa</taxon>
        <taxon>Arthropoda</taxon>
        <taxon>Hexapoda</taxon>
        <taxon>Insecta</taxon>
        <taxon>Pterygota</taxon>
        <taxon>Neoptera</taxon>
        <taxon>Endopterygota</taxon>
        <taxon>Hymenoptera</taxon>
        <taxon>Apocrita</taxon>
        <taxon>Ichneumonoidea</taxon>
        <taxon>Braconidae</taxon>
        <taxon>Cheloninae</taxon>
        <taxon>Chelonus</taxon>
    </lineage>
</organism>
<protein>
    <submittedName>
        <fullName evidence="1">BVpp30b protein</fullName>
    </submittedName>
</protein>
<dbReference type="EMBL" id="FN543447">
    <property type="protein sequence ID" value="CBA62633.1"/>
    <property type="molecule type" value="mRNA"/>
</dbReference>
<dbReference type="AlphaFoldDB" id="D7FB40"/>